<feature type="transmembrane region" description="Helical" evidence="5">
    <location>
        <begin position="349"/>
        <end position="373"/>
    </location>
</feature>
<feature type="transmembrane region" description="Helical" evidence="5">
    <location>
        <begin position="229"/>
        <end position="256"/>
    </location>
</feature>
<proteinExistence type="predicted"/>
<gene>
    <name evidence="6" type="ORF">BA177_02590</name>
</gene>
<dbReference type="Proteomes" id="UP000092695">
    <property type="component" value="Chromosome"/>
</dbReference>
<dbReference type="Pfam" id="PF13520">
    <property type="entry name" value="AA_permease_2"/>
    <property type="match status" value="1"/>
</dbReference>
<dbReference type="KEGG" id="woc:BA177_02590"/>
<dbReference type="PIRSF" id="PIRSF006060">
    <property type="entry name" value="AA_transporter"/>
    <property type="match status" value="1"/>
</dbReference>
<evidence type="ECO:0000256" key="3">
    <source>
        <dbReference type="ARBA" id="ARBA00022989"/>
    </source>
</evidence>
<dbReference type="InterPro" id="IPR050598">
    <property type="entry name" value="AminoAcid_Transporter"/>
</dbReference>
<sequence>MSSSKFRYPTVTAVVIANMVGTGVFTSLGFQLLELRSGFVLLALWAIGGLAAVCGAMTYAELGAAMPRSGGEYNFLSRIYHPAAGFVSGWVSATIGFAAPTALAAITFAAYATSALLDEPSAWLQKGLACGLVILLTLVHAGSRRGSGGLQWLFTILKVLVIVLFCVAAVTFAPAVQPVNFLPTSGDGTLILSGAFAVSLIYVSYAYTGWNAATYLSSELEEPQRTLPWILMGGTLVVTVLYVALNYTFLAVAPMASMTGKVEVGYIAADAAFGDIAGRFTGVVLALLLVSTVSAMTMAGPRVLQVIGEDFRGLSLLAKTNTDGIPSNAIYLQAVLTLTFILTSTFESILVFAGFTLALNSFATVLGVFVLRIRQPHLPRPYRTFAYPLPPIIYLLLTAWTLTFVLLNKPYEGLFGLAVVASGLLFYAVSARHGRTASAKALDQT</sequence>
<dbReference type="PANTHER" id="PTHR11785:SF512">
    <property type="entry name" value="SOBREMESA, ISOFORM B"/>
    <property type="match status" value="1"/>
</dbReference>
<dbReference type="GO" id="GO:0015179">
    <property type="term" value="F:L-amino acid transmembrane transporter activity"/>
    <property type="evidence" value="ECO:0007669"/>
    <property type="project" value="TreeGrafter"/>
</dbReference>
<dbReference type="OrthoDB" id="9804700at2"/>
<evidence type="ECO:0000256" key="1">
    <source>
        <dbReference type="ARBA" id="ARBA00004141"/>
    </source>
</evidence>
<evidence type="ECO:0000313" key="6">
    <source>
        <dbReference type="EMBL" id="ANO50253.1"/>
    </source>
</evidence>
<dbReference type="InterPro" id="IPR002293">
    <property type="entry name" value="AA/rel_permease1"/>
</dbReference>
<feature type="transmembrane region" description="Helical" evidence="5">
    <location>
        <begin position="413"/>
        <end position="430"/>
    </location>
</feature>
<reference evidence="6 7" key="1">
    <citation type="submission" date="2016-06" db="EMBL/GenBank/DDBJ databases">
        <title>Complete genome sequence of a deep-branching marine Gamma Proteobacterium Woeseia oceani type strain XK5.</title>
        <authorList>
            <person name="Mu D."/>
            <person name="Du Z."/>
        </authorList>
    </citation>
    <scope>NUCLEOTIDE SEQUENCE [LARGE SCALE GENOMIC DNA]</scope>
    <source>
        <strain evidence="6 7">XK5</strain>
    </source>
</reference>
<feature type="transmembrane region" description="Helical" evidence="5">
    <location>
        <begin position="39"/>
        <end position="62"/>
    </location>
</feature>
<feature type="transmembrane region" description="Helical" evidence="5">
    <location>
        <begin position="188"/>
        <end position="208"/>
    </location>
</feature>
<organism evidence="6 7">
    <name type="scientific">Woeseia oceani</name>
    <dbReference type="NCBI Taxonomy" id="1548547"/>
    <lineage>
        <taxon>Bacteria</taxon>
        <taxon>Pseudomonadati</taxon>
        <taxon>Pseudomonadota</taxon>
        <taxon>Gammaproteobacteria</taxon>
        <taxon>Woeseiales</taxon>
        <taxon>Woeseiaceae</taxon>
        <taxon>Woeseia</taxon>
    </lineage>
</organism>
<evidence type="ECO:0000313" key="7">
    <source>
        <dbReference type="Proteomes" id="UP000092695"/>
    </source>
</evidence>
<comment type="subcellular location">
    <subcellularLocation>
        <location evidence="1">Membrane</location>
        <topology evidence="1">Multi-pass membrane protein</topology>
    </subcellularLocation>
</comment>
<protein>
    <submittedName>
        <fullName evidence="6">Amino acid permease</fullName>
    </submittedName>
</protein>
<keyword evidence="7" id="KW-1185">Reference proteome</keyword>
<evidence type="ECO:0000256" key="5">
    <source>
        <dbReference type="SAM" id="Phobius"/>
    </source>
</evidence>
<feature type="transmembrane region" description="Helical" evidence="5">
    <location>
        <begin position="123"/>
        <end position="141"/>
    </location>
</feature>
<evidence type="ECO:0000256" key="4">
    <source>
        <dbReference type="ARBA" id="ARBA00023136"/>
    </source>
</evidence>
<keyword evidence="3 5" id="KW-1133">Transmembrane helix</keyword>
<dbReference type="PANTHER" id="PTHR11785">
    <property type="entry name" value="AMINO ACID TRANSPORTER"/>
    <property type="match status" value="1"/>
</dbReference>
<feature type="transmembrane region" description="Helical" evidence="5">
    <location>
        <begin position="83"/>
        <end position="111"/>
    </location>
</feature>
<name>A0A193LCR1_9GAMM</name>
<evidence type="ECO:0000256" key="2">
    <source>
        <dbReference type="ARBA" id="ARBA00022692"/>
    </source>
</evidence>
<dbReference type="Gene3D" id="1.20.1740.10">
    <property type="entry name" value="Amino acid/polyamine transporter I"/>
    <property type="match status" value="1"/>
</dbReference>
<dbReference type="RefSeq" id="WP_068612477.1">
    <property type="nucleotide sequence ID" value="NZ_CP016268.1"/>
</dbReference>
<accession>A0A193LCR1</accession>
<keyword evidence="4 5" id="KW-0472">Membrane</keyword>
<feature type="transmembrane region" description="Helical" evidence="5">
    <location>
        <begin position="385"/>
        <end position="407"/>
    </location>
</feature>
<dbReference type="AlphaFoldDB" id="A0A193LCR1"/>
<feature type="transmembrane region" description="Helical" evidence="5">
    <location>
        <begin position="325"/>
        <end position="343"/>
    </location>
</feature>
<keyword evidence="2 5" id="KW-0812">Transmembrane</keyword>
<dbReference type="STRING" id="1548547.BA177_02590"/>
<feature type="transmembrane region" description="Helical" evidence="5">
    <location>
        <begin position="153"/>
        <end position="176"/>
    </location>
</feature>
<dbReference type="GO" id="GO:0016020">
    <property type="term" value="C:membrane"/>
    <property type="evidence" value="ECO:0007669"/>
    <property type="project" value="UniProtKB-SubCell"/>
</dbReference>
<feature type="transmembrane region" description="Helical" evidence="5">
    <location>
        <begin position="276"/>
        <end position="304"/>
    </location>
</feature>
<dbReference type="EMBL" id="CP016268">
    <property type="protein sequence ID" value="ANO50253.1"/>
    <property type="molecule type" value="Genomic_DNA"/>
</dbReference>
<feature type="transmembrane region" description="Helical" evidence="5">
    <location>
        <begin position="12"/>
        <end position="33"/>
    </location>
</feature>